<evidence type="ECO:0000313" key="6">
    <source>
        <dbReference type="Proteomes" id="UP000654720"/>
    </source>
</evidence>
<dbReference type="PANTHER" id="PTHR37833:SF1">
    <property type="entry name" value="SIGNAL PEPTIDE PROTEIN"/>
    <property type="match status" value="1"/>
</dbReference>
<proteinExistence type="predicted"/>
<dbReference type="Pfam" id="PF07610">
    <property type="entry name" value="DUF1573"/>
    <property type="match status" value="1"/>
</dbReference>
<evidence type="ECO:0000313" key="4">
    <source>
        <dbReference type="Proteomes" id="UP000283589"/>
    </source>
</evidence>
<dbReference type="EMBL" id="QSCR01000009">
    <property type="protein sequence ID" value="RGY18939.1"/>
    <property type="molecule type" value="Genomic_DNA"/>
</dbReference>
<dbReference type="Proteomes" id="UP000286063">
    <property type="component" value="Unassembled WGS sequence"/>
</dbReference>
<organism evidence="2 4">
    <name type="scientific">Butyricimonas virosa</name>
    <dbReference type="NCBI Taxonomy" id="544645"/>
    <lineage>
        <taxon>Bacteria</taxon>
        <taxon>Pseudomonadati</taxon>
        <taxon>Bacteroidota</taxon>
        <taxon>Bacteroidia</taxon>
        <taxon>Bacteroidales</taxon>
        <taxon>Odoribacteraceae</taxon>
        <taxon>Butyricimonas</taxon>
    </lineage>
</organism>
<name>A0A412WZM6_9BACT</name>
<dbReference type="AlphaFoldDB" id="A0A412WZM6"/>
<reference evidence="1 6" key="2">
    <citation type="submission" date="2021-02" db="EMBL/GenBank/DDBJ databases">
        <title>FDA dAtabase for Regulatory Grade micrObial Sequences (FDA-ARGOS): Supporting development and validation of Infectious Disease Dx tests.</title>
        <authorList>
            <person name="Carlson P."/>
            <person name="Fischbach M."/>
            <person name="Hastie J."/>
            <person name="Bilen M."/>
            <person name="Cheng A."/>
            <person name="Tallon L."/>
            <person name="Sadzewicz L."/>
            <person name="Zhao X."/>
            <person name="Boylan J."/>
            <person name="Ott S."/>
            <person name="Bowen H."/>
            <person name="Vavikolanu K."/>
            <person name="Mehta A."/>
            <person name="Aluvathingal J."/>
            <person name="Nadendla S."/>
            <person name="Yan Y."/>
            <person name="Sichtig H."/>
        </authorList>
    </citation>
    <scope>NUCLEOTIDE SEQUENCE [LARGE SCALE GENOMIC DNA]</scope>
    <source>
        <strain evidence="1 6">FDAARGOS_1229</strain>
    </source>
</reference>
<evidence type="ECO:0000313" key="2">
    <source>
        <dbReference type="EMBL" id="RGV33372.1"/>
    </source>
</evidence>
<evidence type="ECO:0000313" key="3">
    <source>
        <dbReference type="EMBL" id="RGY18939.1"/>
    </source>
</evidence>
<dbReference type="PANTHER" id="PTHR37833">
    <property type="entry name" value="LIPOPROTEIN-RELATED"/>
    <property type="match status" value="1"/>
</dbReference>
<dbReference type="Proteomes" id="UP000654720">
    <property type="component" value="Chromosome"/>
</dbReference>
<sequence>MRSIIILGVVLLFCSCNSRKIPLECTTVIGQLLFSNSEIQFGEVGVGKIGFGTLKICNPTNKEVRVRLFNRLAELHLIKFEECAVKNDDEEFVLQSFETKLCHFEFVTSDTLMIGSYLKNIFFEINGELHLKPIEIKVVICEKRDSLNLRELKESPIIRLEYDTLSFGVIKGNLPVVKVINIKNCGNRDLIIRKIETDCTCTASIIEKRVIASNMSAPLEIMFKPMGRKGKQNRTITIFSNDVMKPVVKVPLQGYVE</sequence>
<gene>
    <name evidence="2" type="ORF">DWW18_10800</name>
    <name evidence="3" type="ORF">DXA50_07645</name>
    <name evidence="1" type="ORF">I6J59_06280</name>
</gene>
<dbReference type="InterPro" id="IPR011467">
    <property type="entry name" value="DUF1573"/>
</dbReference>
<dbReference type="EMBL" id="CP069450">
    <property type="protein sequence ID" value="QRO51214.1"/>
    <property type="molecule type" value="Genomic_DNA"/>
</dbReference>
<dbReference type="Gene3D" id="2.60.40.10">
    <property type="entry name" value="Immunoglobulins"/>
    <property type="match status" value="1"/>
</dbReference>
<dbReference type="EMBL" id="QRZA01000013">
    <property type="protein sequence ID" value="RGV33372.1"/>
    <property type="molecule type" value="Genomic_DNA"/>
</dbReference>
<dbReference type="STRING" id="1121130.GCA_000519105_02090"/>
<accession>A0A412WZM6</accession>
<evidence type="ECO:0000313" key="1">
    <source>
        <dbReference type="EMBL" id="QRO51214.1"/>
    </source>
</evidence>
<dbReference type="RefSeq" id="WP_051465785.1">
    <property type="nucleotide sequence ID" value="NZ_CAJKXH010000007.1"/>
</dbReference>
<evidence type="ECO:0000313" key="5">
    <source>
        <dbReference type="Proteomes" id="UP000286063"/>
    </source>
</evidence>
<dbReference type="Proteomes" id="UP000283589">
    <property type="component" value="Unassembled WGS sequence"/>
</dbReference>
<reference evidence="4 5" key="1">
    <citation type="submission" date="2018-08" db="EMBL/GenBank/DDBJ databases">
        <title>A genome reference for cultivated species of the human gut microbiota.</title>
        <authorList>
            <person name="Zou Y."/>
            <person name="Xue W."/>
            <person name="Luo G."/>
        </authorList>
    </citation>
    <scope>NUCLEOTIDE SEQUENCE [LARGE SCALE GENOMIC DNA]</scope>
    <source>
        <strain evidence="2 4">AF14-49</strain>
        <strain evidence="3 5">OF02-7</strain>
    </source>
</reference>
<dbReference type="InterPro" id="IPR013783">
    <property type="entry name" value="Ig-like_fold"/>
</dbReference>
<dbReference type="GeneID" id="93095902"/>
<dbReference type="PROSITE" id="PS51257">
    <property type="entry name" value="PROKAR_LIPOPROTEIN"/>
    <property type="match status" value="1"/>
</dbReference>
<dbReference type="OrthoDB" id="1466304at2"/>
<keyword evidence="6" id="KW-1185">Reference proteome</keyword>
<protein>
    <submittedName>
        <fullName evidence="2">DUF1573 domain-containing protein</fullName>
    </submittedName>
</protein>